<dbReference type="AlphaFoldDB" id="A0A9P4J731"/>
<feature type="compositionally biased region" description="Polar residues" evidence="1">
    <location>
        <begin position="149"/>
        <end position="159"/>
    </location>
</feature>
<keyword evidence="3" id="KW-1185">Reference proteome</keyword>
<feature type="region of interest" description="Disordered" evidence="1">
    <location>
        <begin position="25"/>
        <end position="169"/>
    </location>
</feature>
<name>A0A9P4J731_9PEZI</name>
<feature type="region of interest" description="Disordered" evidence="1">
    <location>
        <begin position="195"/>
        <end position="341"/>
    </location>
</feature>
<sequence length="341" mass="37027">MSTFLVGQLDFFPQTTDFTNQDLEACEQGMSRPPAGTRPRGDSQASSHGDPLSPPASFQYSTAHSTALPLRRQPSASAGTTSTSPSLRSSPLRCQPSIPYEETPSSSSSTSSDHSQSNSLRRQPRTTSFTSPRHRPPPLLHQASLASLLRTNTPGSSSPPEGWGDLKIKYQGPLPAGYEGEYRLLANPSQVLTAWSSSTPPIPPPKDEPAGLQYARSRSGSLDTVREREKELQPAPLRIKGRDGERQPAMTPKYETRARSFSATPTKRDMESQSQPGSPPYRGHGPKTKPDSPLKNESRPLRGARSFTASAAAQCHREWHPGPLLIGGHDDGGEPIRRPRP</sequence>
<feature type="compositionally biased region" description="Low complexity" evidence="1">
    <location>
        <begin position="105"/>
        <end position="119"/>
    </location>
</feature>
<evidence type="ECO:0000313" key="3">
    <source>
        <dbReference type="Proteomes" id="UP000799439"/>
    </source>
</evidence>
<proteinExistence type="predicted"/>
<feature type="compositionally biased region" description="Basic and acidic residues" evidence="1">
    <location>
        <begin position="288"/>
        <end position="300"/>
    </location>
</feature>
<feature type="compositionally biased region" description="Low complexity" evidence="1">
    <location>
        <begin position="74"/>
        <end position="93"/>
    </location>
</feature>
<dbReference type="EMBL" id="ML996085">
    <property type="protein sequence ID" value="KAF2153544.1"/>
    <property type="molecule type" value="Genomic_DNA"/>
</dbReference>
<comment type="caution">
    <text evidence="2">The sequence shown here is derived from an EMBL/GenBank/DDBJ whole genome shotgun (WGS) entry which is preliminary data.</text>
</comment>
<gene>
    <name evidence="2" type="ORF">K461DRAFT_141876</name>
</gene>
<feature type="compositionally biased region" description="Polar residues" evidence="1">
    <location>
        <begin position="56"/>
        <end position="65"/>
    </location>
</feature>
<feature type="compositionally biased region" description="Basic and acidic residues" evidence="1">
    <location>
        <begin position="328"/>
        <end position="341"/>
    </location>
</feature>
<dbReference type="Proteomes" id="UP000799439">
    <property type="component" value="Unassembled WGS sequence"/>
</dbReference>
<evidence type="ECO:0000313" key="2">
    <source>
        <dbReference type="EMBL" id="KAF2153544.1"/>
    </source>
</evidence>
<organism evidence="2 3">
    <name type="scientific">Myriangium duriaei CBS 260.36</name>
    <dbReference type="NCBI Taxonomy" id="1168546"/>
    <lineage>
        <taxon>Eukaryota</taxon>
        <taxon>Fungi</taxon>
        <taxon>Dikarya</taxon>
        <taxon>Ascomycota</taxon>
        <taxon>Pezizomycotina</taxon>
        <taxon>Dothideomycetes</taxon>
        <taxon>Dothideomycetidae</taxon>
        <taxon>Myriangiales</taxon>
        <taxon>Myriangiaceae</taxon>
        <taxon>Myriangium</taxon>
    </lineage>
</organism>
<reference evidence="2" key="1">
    <citation type="journal article" date="2020" name="Stud. Mycol.">
        <title>101 Dothideomycetes genomes: a test case for predicting lifestyles and emergence of pathogens.</title>
        <authorList>
            <person name="Haridas S."/>
            <person name="Albert R."/>
            <person name="Binder M."/>
            <person name="Bloem J."/>
            <person name="Labutti K."/>
            <person name="Salamov A."/>
            <person name="Andreopoulos B."/>
            <person name="Baker S."/>
            <person name="Barry K."/>
            <person name="Bills G."/>
            <person name="Bluhm B."/>
            <person name="Cannon C."/>
            <person name="Castanera R."/>
            <person name="Culley D."/>
            <person name="Daum C."/>
            <person name="Ezra D."/>
            <person name="Gonzalez J."/>
            <person name="Henrissat B."/>
            <person name="Kuo A."/>
            <person name="Liang C."/>
            <person name="Lipzen A."/>
            <person name="Lutzoni F."/>
            <person name="Magnuson J."/>
            <person name="Mondo S."/>
            <person name="Nolan M."/>
            <person name="Ohm R."/>
            <person name="Pangilinan J."/>
            <person name="Park H.-J."/>
            <person name="Ramirez L."/>
            <person name="Alfaro M."/>
            <person name="Sun H."/>
            <person name="Tritt A."/>
            <person name="Yoshinaga Y."/>
            <person name="Zwiers L.-H."/>
            <person name="Turgeon B."/>
            <person name="Goodwin S."/>
            <person name="Spatafora J."/>
            <person name="Crous P."/>
            <person name="Grigoriev I."/>
        </authorList>
    </citation>
    <scope>NUCLEOTIDE SEQUENCE</scope>
    <source>
        <strain evidence="2">CBS 260.36</strain>
    </source>
</reference>
<protein>
    <submittedName>
        <fullName evidence="2">Uncharacterized protein</fullName>
    </submittedName>
</protein>
<evidence type="ECO:0000256" key="1">
    <source>
        <dbReference type="SAM" id="MobiDB-lite"/>
    </source>
</evidence>
<accession>A0A9P4J731</accession>